<evidence type="ECO:0000256" key="3">
    <source>
        <dbReference type="ARBA" id="ARBA00022490"/>
    </source>
</evidence>
<dbReference type="InterPro" id="IPR051960">
    <property type="entry name" value="eIF2B_gamma"/>
</dbReference>
<sequence length="484" mass="52513">MVWYSLDWCYRMGVTKILLVTPPSSEKALEAALSQNPHLTALPTPRADIVAPKLLTHTTGTAELMRLPEVQSAIAGDFIILPCDLVCELPGEALLESRMVQQTPPGIQRRVAADTRHQSQVAATGGLGVWFETRAADHVKGAETDFIIIAPAPPSVVPDPPSSLRPHISRLLYATTTDTLKDVMQEKGGLPVRSSMLSKYGKIRMLTTHRDAHIYVFPHWVLGMIARNEKFDSISEDVLGWWAKATWQAGLPDKLQMPTSHTGTALMSAKEAQSGIAEMDLLRLTSTKASSLGKIEEQLQQDRRPPPIHSYLHPQSSDRLIRRVDTSSLLLSTSIRLAALPPLLDPGEDNEPTPLSHTSKISTDPSLIAPRTTIHAATTLIAPNTSIAQFCTIKSSCIGANCVIAEGVKITDSILMDGVQIESKASLQGCILGRRCIVGKGSRLDGCEVQENFRVEDGTAGSKGEKFCVFEGLESGLDDPESPE</sequence>
<dbReference type="GO" id="GO:0005851">
    <property type="term" value="C:eukaryotic translation initiation factor 2B complex"/>
    <property type="evidence" value="ECO:0007669"/>
    <property type="project" value="TreeGrafter"/>
</dbReference>
<feature type="domain" description="EIF2B subunit epsilon/gamma LbH" evidence="10">
    <location>
        <begin position="370"/>
        <end position="458"/>
    </location>
</feature>
<dbReference type="SUPFAM" id="SSF51161">
    <property type="entry name" value="Trimeric LpxA-like enzymes"/>
    <property type="match status" value="1"/>
</dbReference>
<keyword evidence="5" id="KW-0648">Protein biosynthesis</keyword>
<evidence type="ECO:0000256" key="1">
    <source>
        <dbReference type="ARBA" id="ARBA00004514"/>
    </source>
</evidence>
<name>A0AA43QL93_9LECA</name>
<feature type="region of interest" description="Disordered" evidence="9">
    <location>
        <begin position="342"/>
        <end position="364"/>
    </location>
</feature>
<dbReference type="CDD" id="cd04652">
    <property type="entry name" value="LbH_eIF2B_gamma_C"/>
    <property type="match status" value="1"/>
</dbReference>
<dbReference type="Gene3D" id="3.90.550.10">
    <property type="entry name" value="Spore Coat Polysaccharide Biosynthesis Protein SpsA, Chain A"/>
    <property type="match status" value="1"/>
</dbReference>
<keyword evidence="4 11" id="KW-0396">Initiation factor</keyword>
<evidence type="ECO:0000313" key="11">
    <source>
        <dbReference type="EMBL" id="MDI1487689.1"/>
    </source>
</evidence>
<comment type="similarity">
    <text evidence="2">Belongs to the eIF-2B gamma/epsilon subunits family.</text>
</comment>
<dbReference type="GO" id="GO:0005085">
    <property type="term" value="F:guanyl-nucleotide exchange factor activity"/>
    <property type="evidence" value="ECO:0007669"/>
    <property type="project" value="TreeGrafter"/>
</dbReference>
<organism evidence="11 12">
    <name type="scientific">Ramalina farinacea</name>
    <dbReference type="NCBI Taxonomy" id="258253"/>
    <lineage>
        <taxon>Eukaryota</taxon>
        <taxon>Fungi</taxon>
        <taxon>Dikarya</taxon>
        <taxon>Ascomycota</taxon>
        <taxon>Pezizomycotina</taxon>
        <taxon>Lecanoromycetes</taxon>
        <taxon>OSLEUM clade</taxon>
        <taxon>Lecanoromycetidae</taxon>
        <taxon>Lecanorales</taxon>
        <taxon>Lecanorineae</taxon>
        <taxon>Ramalinaceae</taxon>
        <taxon>Ramalina</taxon>
    </lineage>
</organism>
<dbReference type="InterPro" id="IPR029044">
    <property type="entry name" value="Nucleotide-diphossugar_trans"/>
</dbReference>
<evidence type="ECO:0000256" key="7">
    <source>
        <dbReference type="ARBA" id="ARBA00044229"/>
    </source>
</evidence>
<dbReference type="InterPro" id="IPR056764">
    <property type="entry name" value="LbH_EIF2B3/5"/>
</dbReference>
<comment type="subunit">
    <text evidence="8">Component of the translation initiation factor 2B (eIF2B) complex which is a heterodecamer of two sets of five different subunits: alpha, beta, gamma, delta and epsilon. Subunits alpha, beta and delta comprise a regulatory subcomplex and subunits epsilon and gamma comprise a catalytic subcomplex. Within the complex, the hexameric regulatory complex resides at the center, with the two heterodimeric catalytic subcomplexes bound on opposite sides.</text>
</comment>
<keyword evidence="12" id="KW-1185">Reference proteome</keyword>
<dbReference type="Pfam" id="PF25084">
    <property type="entry name" value="LbH_EIF2B"/>
    <property type="match status" value="1"/>
</dbReference>
<evidence type="ECO:0000256" key="5">
    <source>
        <dbReference type="ARBA" id="ARBA00022917"/>
    </source>
</evidence>
<comment type="caution">
    <text evidence="11">The sequence shown here is derived from an EMBL/GenBank/DDBJ whole genome shotgun (WGS) entry which is preliminary data.</text>
</comment>
<keyword evidence="3" id="KW-0963">Cytoplasm</keyword>
<evidence type="ECO:0000256" key="9">
    <source>
        <dbReference type="SAM" id="MobiDB-lite"/>
    </source>
</evidence>
<accession>A0AA43QL93</accession>
<feature type="compositionally biased region" description="Polar residues" evidence="9">
    <location>
        <begin position="353"/>
        <end position="364"/>
    </location>
</feature>
<reference evidence="11" key="1">
    <citation type="journal article" date="2023" name="Genome Biol. Evol.">
        <title>First Whole Genome Sequence and Flow Cytometry Genome Size Data for the Lichen-Forming Fungus Ramalina farinacea (Ascomycota).</title>
        <authorList>
            <person name="Llewellyn T."/>
            <person name="Mian S."/>
            <person name="Hill R."/>
            <person name="Leitch I.J."/>
            <person name="Gaya E."/>
        </authorList>
    </citation>
    <scope>NUCLEOTIDE SEQUENCE</scope>
    <source>
        <strain evidence="11">LIQ254RAFAR</strain>
    </source>
</reference>
<proteinExistence type="inferred from homology"/>
<evidence type="ECO:0000256" key="8">
    <source>
        <dbReference type="ARBA" id="ARBA00046432"/>
    </source>
</evidence>
<dbReference type="InterPro" id="IPR011004">
    <property type="entry name" value="Trimer_LpxA-like_sf"/>
</dbReference>
<dbReference type="GO" id="GO:0005829">
    <property type="term" value="C:cytosol"/>
    <property type="evidence" value="ECO:0007669"/>
    <property type="project" value="UniProtKB-SubCell"/>
</dbReference>
<gene>
    <name evidence="11" type="primary">GCD1</name>
    <name evidence="11" type="ORF">OHK93_006960</name>
</gene>
<comment type="subcellular location">
    <subcellularLocation>
        <location evidence="1">Cytoplasm</location>
        <location evidence="1">Cytosol</location>
    </subcellularLocation>
</comment>
<dbReference type="GO" id="GO:0002183">
    <property type="term" value="P:cytoplasmic translational initiation"/>
    <property type="evidence" value="ECO:0007669"/>
    <property type="project" value="TreeGrafter"/>
</dbReference>
<evidence type="ECO:0000256" key="2">
    <source>
        <dbReference type="ARBA" id="ARBA00007878"/>
    </source>
</evidence>
<dbReference type="GO" id="GO:0003743">
    <property type="term" value="F:translation initiation factor activity"/>
    <property type="evidence" value="ECO:0007669"/>
    <property type="project" value="UniProtKB-KW"/>
</dbReference>
<dbReference type="PANTHER" id="PTHR45989:SF1">
    <property type="entry name" value="TRANSLATION INITIATION FACTOR EIF-2B SUBUNIT GAMMA"/>
    <property type="match status" value="1"/>
</dbReference>
<dbReference type="EMBL" id="JAPUFD010000006">
    <property type="protein sequence ID" value="MDI1487689.1"/>
    <property type="molecule type" value="Genomic_DNA"/>
</dbReference>
<protein>
    <recommendedName>
        <fullName evidence="6">Translation initiation factor eIF2B subunit gamma</fullName>
    </recommendedName>
    <alternativeName>
        <fullName evidence="7">eIF2B GDP-GTP exchange factor subunit gamma</fullName>
    </alternativeName>
</protein>
<dbReference type="Gene3D" id="2.160.10.10">
    <property type="entry name" value="Hexapeptide repeat proteins"/>
    <property type="match status" value="1"/>
</dbReference>
<dbReference type="PANTHER" id="PTHR45989">
    <property type="entry name" value="TRANSLATION INITIATION FACTOR EIF-2B SUBUNIT GAMMA"/>
    <property type="match status" value="1"/>
</dbReference>
<evidence type="ECO:0000259" key="10">
    <source>
        <dbReference type="Pfam" id="PF25084"/>
    </source>
</evidence>
<evidence type="ECO:0000256" key="4">
    <source>
        <dbReference type="ARBA" id="ARBA00022540"/>
    </source>
</evidence>
<dbReference type="Proteomes" id="UP001161017">
    <property type="component" value="Unassembled WGS sequence"/>
</dbReference>
<evidence type="ECO:0000256" key="6">
    <source>
        <dbReference type="ARBA" id="ARBA00044196"/>
    </source>
</evidence>
<evidence type="ECO:0000313" key="12">
    <source>
        <dbReference type="Proteomes" id="UP001161017"/>
    </source>
</evidence>
<dbReference type="AlphaFoldDB" id="A0AA43QL93"/>